<reference evidence="1" key="2">
    <citation type="journal article" date="2015" name="Fish Shellfish Immunol.">
        <title>Early steps in the European eel (Anguilla anguilla)-Vibrio vulnificus interaction in the gills: Role of the RtxA13 toxin.</title>
        <authorList>
            <person name="Callol A."/>
            <person name="Pajuelo D."/>
            <person name="Ebbesson L."/>
            <person name="Teles M."/>
            <person name="MacKenzie S."/>
            <person name="Amaro C."/>
        </authorList>
    </citation>
    <scope>NUCLEOTIDE SEQUENCE</scope>
</reference>
<reference evidence="1" key="1">
    <citation type="submission" date="2014-11" db="EMBL/GenBank/DDBJ databases">
        <authorList>
            <person name="Amaro Gonzalez C."/>
        </authorList>
    </citation>
    <scope>NUCLEOTIDE SEQUENCE</scope>
</reference>
<proteinExistence type="predicted"/>
<name>A0A0E9UZR2_ANGAN</name>
<dbReference type="AlphaFoldDB" id="A0A0E9UZR2"/>
<accession>A0A0E9UZR2</accession>
<dbReference type="EMBL" id="GBXM01037218">
    <property type="protein sequence ID" value="JAH71359.1"/>
    <property type="molecule type" value="Transcribed_RNA"/>
</dbReference>
<evidence type="ECO:0000313" key="1">
    <source>
        <dbReference type="EMBL" id="JAH71359.1"/>
    </source>
</evidence>
<protein>
    <submittedName>
        <fullName evidence="1">Uncharacterized protein</fullName>
    </submittedName>
</protein>
<organism evidence="1">
    <name type="scientific">Anguilla anguilla</name>
    <name type="common">European freshwater eel</name>
    <name type="synonym">Muraena anguilla</name>
    <dbReference type="NCBI Taxonomy" id="7936"/>
    <lineage>
        <taxon>Eukaryota</taxon>
        <taxon>Metazoa</taxon>
        <taxon>Chordata</taxon>
        <taxon>Craniata</taxon>
        <taxon>Vertebrata</taxon>
        <taxon>Euteleostomi</taxon>
        <taxon>Actinopterygii</taxon>
        <taxon>Neopterygii</taxon>
        <taxon>Teleostei</taxon>
        <taxon>Anguilliformes</taxon>
        <taxon>Anguillidae</taxon>
        <taxon>Anguilla</taxon>
    </lineage>
</organism>
<sequence length="21" mass="2373">MQNVTCIRQNTLILEGICSHV</sequence>